<dbReference type="Gene3D" id="3.90.960.10">
    <property type="entry name" value="YbaK/aminoacyl-tRNA synthetase-associated domain"/>
    <property type="match status" value="1"/>
</dbReference>
<sequence length="154" mass="16815">MSLEAVTDYFSPLGMANRIMVMEKSTATVDEAAEVHKVDPDQIAKTLSFKVNDTPILIVVSGASKIDNKKYKQHFQKKAKMLSAEEVLDVTGHAVGGVCPFGLPNPVEVFLDISLKKHQEVIPAAGAQNSAIRLTLPELETYSQAMAWVDVCKE</sequence>
<dbReference type="STRING" id="294935.ATN88_03245"/>
<dbReference type="Proteomes" id="UP000070529">
    <property type="component" value="Unassembled WGS sequence"/>
</dbReference>
<gene>
    <name evidence="2" type="ORF">ATN88_03245</name>
</gene>
<keyword evidence="3" id="KW-1185">Reference proteome</keyword>
<evidence type="ECO:0000313" key="2">
    <source>
        <dbReference type="EMBL" id="KXF81685.1"/>
    </source>
</evidence>
<dbReference type="InterPro" id="IPR007214">
    <property type="entry name" value="YbaK/aa-tRNA-synth-assoc-dom"/>
</dbReference>
<dbReference type="GO" id="GO:0002161">
    <property type="term" value="F:aminoacyl-tRNA deacylase activity"/>
    <property type="evidence" value="ECO:0007669"/>
    <property type="project" value="InterPro"/>
</dbReference>
<proteinExistence type="predicted"/>
<dbReference type="AlphaFoldDB" id="A0A135I8B7"/>
<dbReference type="PANTHER" id="PTHR30411:SF1">
    <property type="entry name" value="CYTOPLASMIC PROTEIN"/>
    <property type="match status" value="1"/>
</dbReference>
<reference evidence="2 3" key="1">
    <citation type="submission" date="2015-11" db="EMBL/GenBank/DDBJ databases">
        <title>Genomic Taxonomy of the Vibrionaceae.</title>
        <authorList>
            <person name="Gomez-Gil B."/>
            <person name="Enciso-Ibarra J."/>
        </authorList>
    </citation>
    <scope>NUCLEOTIDE SEQUENCE [LARGE SCALE GENOMIC DNA]</scope>
    <source>
        <strain evidence="2 3">CAIM 912</strain>
    </source>
</reference>
<accession>A0A135I8B7</accession>
<dbReference type="RefSeq" id="WP_067417196.1">
    <property type="nucleotide sequence ID" value="NZ_LNTY01000034.1"/>
</dbReference>
<feature type="domain" description="YbaK/aminoacyl-tRNA synthetase-associated" evidence="1">
    <location>
        <begin position="24"/>
        <end position="140"/>
    </location>
</feature>
<protein>
    <submittedName>
        <fullName evidence="2">Prolyl-tRNA editing protein</fullName>
    </submittedName>
</protein>
<dbReference type="OrthoDB" id="9809296at2"/>
<dbReference type="Pfam" id="PF04073">
    <property type="entry name" value="tRNA_edit"/>
    <property type="match status" value="1"/>
</dbReference>
<evidence type="ECO:0000259" key="1">
    <source>
        <dbReference type="Pfam" id="PF04073"/>
    </source>
</evidence>
<dbReference type="EMBL" id="LNTY01000034">
    <property type="protein sequence ID" value="KXF81685.1"/>
    <property type="molecule type" value="Genomic_DNA"/>
</dbReference>
<dbReference type="PANTHER" id="PTHR30411">
    <property type="entry name" value="CYTOPLASMIC PROTEIN"/>
    <property type="match status" value="1"/>
</dbReference>
<name>A0A135I8B7_9GAMM</name>
<evidence type="ECO:0000313" key="3">
    <source>
        <dbReference type="Proteomes" id="UP000070529"/>
    </source>
</evidence>
<organism evidence="2 3">
    <name type="scientific">Enterovibrio coralii</name>
    <dbReference type="NCBI Taxonomy" id="294935"/>
    <lineage>
        <taxon>Bacteria</taxon>
        <taxon>Pseudomonadati</taxon>
        <taxon>Pseudomonadota</taxon>
        <taxon>Gammaproteobacteria</taxon>
        <taxon>Vibrionales</taxon>
        <taxon>Vibrionaceae</taxon>
        <taxon>Enterovibrio</taxon>
    </lineage>
</organism>
<dbReference type="CDD" id="cd04333">
    <property type="entry name" value="ProX_deacylase"/>
    <property type="match status" value="1"/>
</dbReference>
<dbReference type="InterPro" id="IPR036754">
    <property type="entry name" value="YbaK/aa-tRNA-synt-asso_dom_sf"/>
</dbReference>
<dbReference type="SUPFAM" id="SSF55826">
    <property type="entry name" value="YbaK/ProRS associated domain"/>
    <property type="match status" value="1"/>
</dbReference>
<comment type="caution">
    <text evidence="2">The sequence shown here is derived from an EMBL/GenBank/DDBJ whole genome shotgun (WGS) entry which is preliminary data.</text>
</comment>